<reference evidence="1 2" key="1">
    <citation type="journal article" date="2024" name="G3 (Bethesda)">
        <title>Genome assembly of Hibiscus sabdariffa L. provides insights into metabolisms of medicinal natural products.</title>
        <authorList>
            <person name="Kim T."/>
        </authorList>
    </citation>
    <scope>NUCLEOTIDE SEQUENCE [LARGE SCALE GENOMIC DNA]</scope>
    <source>
        <strain evidence="1">TK-2024</strain>
        <tissue evidence="1">Old leaves</tissue>
    </source>
</reference>
<evidence type="ECO:0000313" key="2">
    <source>
        <dbReference type="Proteomes" id="UP001396334"/>
    </source>
</evidence>
<gene>
    <name evidence="1" type="ORF">V6N11_062534</name>
</gene>
<dbReference type="EMBL" id="JBBPBN010000052">
    <property type="protein sequence ID" value="KAK8991524.1"/>
    <property type="molecule type" value="Genomic_DNA"/>
</dbReference>
<evidence type="ECO:0000313" key="1">
    <source>
        <dbReference type="EMBL" id="KAK8991524.1"/>
    </source>
</evidence>
<proteinExistence type="predicted"/>
<dbReference type="Proteomes" id="UP001396334">
    <property type="component" value="Unassembled WGS sequence"/>
</dbReference>
<accession>A0ABR2PSU5</accession>
<name>A0ABR2PSU5_9ROSI</name>
<sequence>MPINAAVSVWVWSRQLFLFPLRSLFYLVTKGPVLLLRIMLISRLCRVGPRVAQELSRGGYRYMSGTRYAQGPCRQYRRLCLITAGN</sequence>
<organism evidence="1 2">
    <name type="scientific">Hibiscus sabdariffa</name>
    <name type="common">roselle</name>
    <dbReference type="NCBI Taxonomy" id="183260"/>
    <lineage>
        <taxon>Eukaryota</taxon>
        <taxon>Viridiplantae</taxon>
        <taxon>Streptophyta</taxon>
        <taxon>Embryophyta</taxon>
        <taxon>Tracheophyta</taxon>
        <taxon>Spermatophyta</taxon>
        <taxon>Magnoliopsida</taxon>
        <taxon>eudicotyledons</taxon>
        <taxon>Gunneridae</taxon>
        <taxon>Pentapetalae</taxon>
        <taxon>rosids</taxon>
        <taxon>malvids</taxon>
        <taxon>Malvales</taxon>
        <taxon>Malvaceae</taxon>
        <taxon>Malvoideae</taxon>
        <taxon>Hibiscus</taxon>
    </lineage>
</organism>
<comment type="caution">
    <text evidence="1">The sequence shown here is derived from an EMBL/GenBank/DDBJ whole genome shotgun (WGS) entry which is preliminary data.</text>
</comment>
<protein>
    <submittedName>
        <fullName evidence="1">Uncharacterized protein</fullName>
    </submittedName>
</protein>
<keyword evidence="2" id="KW-1185">Reference proteome</keyword>